<evidence type="ECO:0000313" key="2">
    <source>
        <dbReference type="EMBL" id="GEM48473.1"/>
    </source>
</evidence>
<dbReference type="EMBL" id="BJXB01000021">
    <property type="protein sequence ID" value="GEM48473.1"/>
    <property type="molecule type" value="Genomic_DNA"/>
</dbReference>
<comment type="caution">
    <text evidence="2">The sequence shown here is derived from an EMBL/GenBank/DDBJ whole genome shotgun (WGS) entry which is preliminary data.</text>
</comment>
<keyword evidence="3" id="KW-1185">Reference proteome</keyword>
<name>A0A511N6K0_DEIC1</name>
<dbReference type="Proteomes" id="UP000321306">
    <property type="component" value="Unassembled WGS sequence"/>
</dbReference>
<feature type="chain" id="PRO_5021885004" evidence="1">
    <location>
        <begin position="16"/>
        <end position="154"/>
    </location>
</feature>
<gene>
    <name evidence="2" type="ORF">DC3_41080</name>
</gene>
<reference evidence="2 3" key="1">
    <citation type="submission" date="2019-07" db="EMBL/GenBank/DDBJ databases">
        <title>Whole genome shotgun sequence of Deinococcus cellulosilyticus NBRC 106333.</title>
        <authorList>
            <person name="Hosoyama A."/>
            <person name="Uohara A."/>
            <person name="Ohji S."/>
            <person name="Ichikawa N."/>
        </authorList>
    </citation>
    <scope>NUCLEOTIDE SEQUENCE [LARGE SCALE GENOMIC DNA]</scope>
    <source>
        <strain evidence="2 3">NBRC 106333</strain>
    </source>
</reference>
<evidence type="ECO:0000256" key="1">
    <source>
        <dbReference type="SAM" id="SignalP"/>
    </source>
</evidence>
<dbReference type="AlphaFoldDB" id="A0A511N6K0"/>
<proteinExistence type="predicted"/>
<keyword evidence="1" id="KW-0732">Signal</keyword>
<feature type="signal peptide" evidence="1">
    <location>
        <begin position="1"/>
        <end position="15"/>
    </location>
</feature>
<organism evidence="2 3">
    <name type="scientific">Deinococcus cellulosilyticus (strain DSM 18568 / NBRC 106333 / KACC 11606 / 5516J-15)</name>
    <dbReference type="NCBI Taxonomy" id="1223518"/>
    <lineage>
        <taxon>Bacteria</taxon>
        <taxon>Thermotogati</taxon>
        <taxon>Deinococcota</taxon>
        <taxon>Deinococci</taxon>
        <taxon>Deinococcales</taxon>
        <taxon>Deinococcaceae</taxon>
        <taxon>Deinococcus</taxon>
    </lineage>
</organism>
<sequence length="154" mass="16681">MFLFMAGLIVSSAQAQSNFAAQINGLQGIGVEYEQGISGPWAASIQASYLPHVLPYDGFSGGVGIKYFADPGLSGLFGAMYLNGQWLTSTDNTLTDFKGSTLVANVQLHVGERWKLSDALALNLEGGATVSYWKNAERQWKVLPSLKFGVNFYF</sequence>
<accession>A0A511N6K0</accession>
<protein>
    <submittedName>
        <fullName evidence="2">Uncharacterized protein</fullName>
    </submittedName>
</protein>
<evidence type="ECO:0000313" key="3">
    <source>
        <dbReference type="Proteomes" id="UP000321306"/>
    </source>
</evidence>